<dbReference type="AlphaFoldDB" id="A0A1M5P8L0"/>
<keyword evidence="1" id="KW-0378">Hydrolase</keyword>
<gene>
    <name evidence="3" type="ORF">SAMN05443549_109103</name>
</gene>
<dbReference type="Proteomes" id="UP000184516">
    <property type="component" value="Unassembled WGS sequence"/>
</dbReference>
<name>A0A1M5P8L0_9FLAO</name>
<feature type="domain" description="Mannosyl-glycoprotein endo-beta-N-acetylglucosamidase-like" evidence="2">
    <location>
        <begin position="3"/>
        <end position="167"/>
    </location>
</feature>
<dbReference type="SMART" id="SM00047">
    <property type="entry name" value="LYZ2"/>
    <property type="match status" value="1"/>
</dbReference>
<keyword evidence="3" id="KW-0969">Cilium</keyword>
<dbReference type="RefSeq" id="WP_073371861.1">
    <property type="nucleotide sequence ID" value="NZ_FQWB01000009.1"/>
</dbReference>
<keyword evidence="3" id="KW-0966">Cell projection</keyword>
<proteinExistence type="predicted"/>
<dbReference type="InterPro" id="IPR051056">
    <property type="entry name" value="Glycosyl_Hydrolase_73"/>
</dbReference>
<dbReference type="GO" id="GO:0004040">
    <property type="term" value="F:amidase activity"/>
    <property type="evidence" value="ECO:0007669"/>
    <property type="project" value="InterPro"/>
</dbReference>
<dbReference type="EMBL" id="FQWB01000009">
    <property type="protein sequence ID" value="SHG98047.1"/>
    <property type="molecule type" value="Genomic_DNA"/>
</dbReference>
<evidence type="ECO:0000313" key="3">
    <source>
        <dbReference type="EMBL" id="SHG98047.1"/>
    </source>
</evidence>
<dbReference type="PANTHER" id="PTHR33308">
    <property type="entry name" value="PEPTIDOGLYCAN HYDROLASE FLGJ"/>
    <property type="match status" value="1"/>
</dbReference>
<keyword evidence="4" id="KW-1185">Reference proteome</keyword>
<dbReference type="PANTHER" id="PTHR33308:SF9">
    <property type="entry name" value="PEPTIDOGLYCAN HYDROLASE FLGJ"/>
    <property type="match status" value="1"/>
</dbReference>
<dbReference type="Gene3D" id="1.10.530.10">
    <property type="match status" value="1"/>
</dbReference>
<evidence type="ECO:0000259" key="2">
    <source>
        <dbReference type="SMART" id="SM00047"/>
    </source>
</evidence>
<organism evidence="3 4">
    <name type="scientific">Flavobacterium fluvii</name>
    <dbReference type="NCBI Taxonomy" id="468056"/>
    <lineage>
        <taxon>Bacteria</taxon>
        <taxon>Pseudomonadati</taxon>
        <taxon>Bacteroidota</taxon>
        <taxon>Flavobacteriia</taxon>
        <taxon>Flavobacteriales</taxon>
        <taxon>Flavobacteriaceae</taxon>
        <taxon>Flavobacterium</taxon>
    </lineage>
</organism>
<dbReference type="InterPro" id="IPR002901">
    <property type="entry name" value="MGlyc_endo_b_GlcNAc-like_dom"/>
</dbReference>
<keyword evidence="3" id="KW-0282">Flagellum</keyword>
<dbReference type="Pfam" id="PF01832">
    <property type="entry name" value="Glucosaminidase"/>
    <property type="match status" value="1"/>
</dbReference>
<dbReference type="STRING" id="468056.SAMN05443549_109103"/>
<reference evidence="4" key="1">
    <citation type="submission" date="2016-11" db="EMBL/GenBank/DDBJ databases">
        <authorList>
            <person name="Varghese N."/>
            <person name="Submissions S."/>
        </authorList>
    </citation>
    <scope>NUCLEOTIDE SEQUENCE [LARGE SCALE GENOMIC DNA]</scope>
    <source>
        <strain evidence="4">DSM 19978</strain>
    </source>
</reference>
<protein>
    <submittedName>
        <fullName evidence="3">Flagellar protein FlgJ</fullName>
    </submittedName>
</protein>
<evidence type="ECO:0000313" key="4">
    <source>
        <dbReference type="Proteomes" id="UP000184516"/>
    </source>
</evidence>
<sequence>MKPQLFVDKYLPHARKVEEKTGLSAVATLTQAALESAWGDVAPGNMFFGVKDTDGINGNEQLITTTEYTRSINNPMPIPISSTPVVRNGIKMFKHKGKDYFRKYATPEDCFNDHAQFFFKNKRYAKALKVCRDYNKFFDAIAEAGYATDPNYADTLKAVSKSIVKFVK</sequence>
<evidence type="ECO:0000256" key="1">
    <source>
        <dbReference type="ARBA" id="ARBA00022801"/>
    </source>
</evidence>
<accession>A0A1M5P8L0</accession>
<dbReference type="OrthoDB" id="9810444at2"/>